<keyword evidence="1 2" id="KW-0597">Phosphoprotein</keyword>
<feature type="modified residue" description="4-aspartylphosphate" evidence="2">
    <location>
        <position position="62"/>
    </location>
</feature>
<reference evidence="4 5" key="1">
    <citation type="submission" date="2018-07" db="EMBL/GenBank/DDBJ databases">
        <authorList>
            <person name="Quirk P.G."/>
            <person name="Krulwich T.A."/>
        </authorList>
    </citation>
    <scope>NUCLEOTIDE SEQUENCE [LARGE SCALE GENOMIC DNA]</scope>
    <source>
        <strain evidence="4 5">CC-BB4</strain>
    </source>
</reference>
<dbReference type="Gene3D" id="3.40.50.2300">
    <property type="match status" value="1"/>
</dbReference>
<protein>
    <submittedName>
        <fullName evidence="4">Response regulator</fullName>
    </submittedName>
</protein>
<dbReference type="Pfam" id="PF00072">
    <property type="entry name" value="Response_reg"/>
    <property type="match status" value="1"/>
</dbReference>
<dbReference type="PANTHER" id="PTHR44591">
    <property type="entry name" value="STRESS RESPONSE REGULATOR PROTEIN 1"/>
    <property type="match status" value="1"/>
</dbReference>
<gene>
    <name evidence="4" type="ORF">DW352_19075</name>
</gene>
<evidence type="ECO:0000259" key="3">
    <source>
        <dbReference type="PROSITE" id="PS50110"/>
    </source>
</evidence>
<evidence type="ECO:0000256" key="2">
    <source>
        <dbReference type="PROSITE-ProRule" id="PRU00169"/>
    </source>
</evidence>
<evidence type="ECO:0000313" key="4">
    <source>
        <dbReference type="EMBL" id="AXK82435.1"/>
    </source>
</evidence>
<dbReference type="Proteomes" id="UP000254889">
    <property type="component" value="Chromosome"/>
</dbReference>
<proteinExistence type="predicted"/>
<dbReference type="SMART" id="SM00448">
    <property type="entry name" value="REC"/>
    <property type="match status" value="1"/>
</dbReference>
<sequence length="128" mass="13433">MSQSDVVLNGKRCLVLDDEFLIALDIQQILEAAGAGDVVCAGNVTDALAALERTPFDIAVLDLKLSGTPPTSLVVADALAKRGTPIVFLTGVRGDDVHTARFPHAPVVSKPYETALLIQAVARALLSK</sequence>
<dbReference type="InterPro" id="IPR050595">
    <property type="entry name" value="Bact_response_regulator"/>
</dbReference>
<dbReference type="GO" id="GO:0000160">
    <property type="term" value="P:phosphorelay signal transduction system"/>
    <property type="evidence" value="ECO:0007669"/>
    <property type="project" value="InterPro"/>
</dbReference>
<accession>A0A345ZZT8</accession>
<keyword evidence="5" id="KW-1185">Reference proteome</keyword>
<dbReference type="KEGG" id="ptaw:DW352_19075"/>
<dbReference type="SUPFAM" id="SSF52172">
    <property type="entry name" value="CheY-like"/>
    <property type="match status" value="1"/>
</dbReference>
<dbReference type="InterPro" id="IPR001789">
    <property type="entry name" value="Sig_transdc_resp-reg_receiver"/>
</dbReference>
<name>A0A345ZZT8_9HYPH</name>
<dbReference type="InterPro" id="IPR011006">
    <property type="entry name" value="CheY-like_superfamily"/>
</dbReference>
<organism evidence="4 5">
    <name type="scientific">Pseudolabrys taiwanensis</name>
    <dbReference type="NCBI Taxonomy" id="331696"/>
    <lineage>
        <taxon>Bacteria</taxon>
        <taxon>Pseudomonadati</taxon>
        <taxon>Pseudomonadota</taxon>
        <taxon>Alphaproteobacteria</taxon>
        <taxon>Hyphomicrobiales</taxon>
        <taxon>Xanthobacteraceae</taxon>
        <taxon>Pseudolabrys</taxon>
    </lineage>
</organism>
<feature type="domain" description="Response regulatory" evidence="3">
    <location>
        <begin position="12"/>
        <end position="125"/>
    </location>
</feature>
<dbReference type="PANTHER" id="PTHR44591:SF24">
    <property type="entry name" value="PROTEIN-GLUTAMATE METHYLESTERASE_PROTEIN-GLUTAMINE GLUTAMINASE 1"/>
    <property type="match status" value="1"/>
</dbReference>
<dbReference type="EMBL" id="CP031417">
    <property type="protein sequence ID" value="AXK82435.1"/>
    <property type="molecule type" value="Genomic_DNA"/>
</dbReference>
<dbReference type="PROSITE" id="PS50110">
    <property type="entry name" value="RESPONSE_REGULATORY"/>
    <property type="match status" value="1"/>
</dbReference>
<dbReference type="OrthoDB" id="582170at2"/>
<evidence type="ECO:0000313" key="5">
    <source>
        <dbReference type="Proteomes" id="UP000254889"/>
    </source>
</evidence>
<evidence type="ECO:0000256" key="1">
    <source>
        <dbReference type="ARBA" id="ARBA00022553"/>
    </source>
</evidence>
<dbReference type="RefSeq" id="WP_115692814.1">
    <property type="nucleotide sequence ID" value="NZ_CP031417.1"/>
</dbReference>
<dbReference type="AlphaFoldDB" id="A0A345ZZT8"/>